<proteinExistence type="inferred from homology"/>
<dbReference type="GO" id="GO:0055085">
    <property type="term" value="P:transmembrane transport"/>
    <property type="evidence" value="ECO:0007669"/>
    <property type="project" value="InterPro"/>
</dbReference>
<dbReference type="Proteomes" id="UP000515511">
    <property type="component" value="Chromosome"/>
</dbReference>
<reference evidence="11" key="1">
    <citation type="submission" date="2019-09" db="EMBL/GenBank/DDBJ databases">
        <title>Antimicrobial potential of Antarctic Bacteria.</title>
        <authorList>
            <person name="Benaud N."/>
            <person name="Edwards R.J."/>
            <person name="Ferrari B.C."/>
        </authorList>
    </citation>
    <scope>NUCLEOTIDE SEQUENCE [LARGE SCALE GENOMIC DNA]</scope>
    <source>
        <strain evidence="11">INR9</strain>
    </source>
</reference>
<keyword evidence="4 7" id="KW-0812">Transmembrane</keyword>
<evidence type="ECO:0000256" key="5">
    <source>
        <dbReference type="ARBA" id="ARBA00022989"/>
    </source>
</evidence>
<comment type="subcellular location">
    <subcellularLocation>
        <location evidence="1 7">Cell membrane</location>
        <topology evidence="1 7">Multi-pass membrane protein</topology>
    </subcellularLocation>
</comment>
<evidence type="ECO:0000256" key="4">
    <source>
        <dbReference type="ARBA" id="ARBA00022692"/>
    </source>
</evidence>
<feature type="region of interest" description="Disordered" evidence="8">
    <location>
        <begin position="1"/>
        <end position="30"/>
    </location>
</feature>
<evidence type="ECO:0000256" key="6">
    <source>
        <dbReference type="ARBA" id="ARBA00023136"/>
    </source>
</evidence>
<keyword evidence="3" id="KW-1003">Cell membrane</keyword>
<evidence type="ECO:0000256" key="8">
    <source>
        <dbReference type="SAM" id="MobiDB-lite"/>
    </source>
</evidence>
<feature type="transmembrane region" description="Helical" evidence="7">
    <location>
        <begin position="137"/>
        <end position="157"/>
    </location>
</feature>
<keyword evidence="2 7" id="KW-0813">Transport</keyword>
<protein>
    <submittedName>
        <fullName evidence="10">Carbohydrate ABC transporter permease</fullName>
    </submittedName>
</protein>
<accession>A0A7G6YD35</accession>
<gene>
    <name evidence="10" type="ORF">F1C12_15625</name>
</gene>
<evidence type="ECO:0000313" key="11">
    <source>
        <dbReference type="Proteomes" id="UP000515511"/>
    </source>
</evidence>
<evidence type="ECO:0000256" key="3">
    <source>
        <dbReference type="ARBA" id="ARBA00022475"/>
    </source>
</evidence>
<dbReference type="AlphaFoldDB" id="A0A7G6YD35"/>
<dbReference type="InterPro" id="IPR000515">
    <property type="entry name" value="MetI-like"/>
</dbReference>
<dbReference type="Gene3D" id="1.10.3720.10">
    <property type="entry name" value="MetI-like"/>
    <property type="match status" value="1"/>
</dbReference>
<evidence type="ECO:0000313" key="10">
    <source>
        <dbReference type="EMBL" id="QNE36400.1"/>
    </source>
</evidence>
<dbReference type="SUPFAM" id="SSF161098">
    <property type="entry name" value="MetI-like"/>
    <property type="match status" value="1"/>
</dbReference>
<evidence type="ECO:0000259" key="9">
    <source>
        <dbReference type="PROSITE" id="PS50928"/>
    </source>
</evidence>
<comment type="similarity">
    <text evidence="7">Belongs to the binding-protein-dependent transport system permease family.</text>
</comment>
<dbReference type="GO" id="GO:0005886">
    <property type="term" value="C:plasma membrane"/>
    <property type="evidence" value="ECO:0007669"/>
    <property type="project" value="UniProtKB-SubCell"/>
</dbReference>
<feature type="transmembrane region" description="Helical" evidence="7">
    <location>
        <begin position="41"/>
        <end position="66"/>
    </location>
</feature>
<dbReference type="PANTHER" id="PTHR43744:SF12">
    <property type="entry name" value="ABC TRANSPORTER PERMEASE PROTEIN MG189-RELATED"/>
    <property type="match status" value="1"/>
</dbReference>
<dbReference type="PROSITE" id="PS50928">
    <property type="entry name" value="ABC_TM1"/>
    <property type="match status" value="1"/>
</dbReference>
<feature type="domain" description="ABC transmembrane type-1" evidence="9">
    <location>
        <begin position="101"/>
        <end position="291"/>
    </location>
</feature>
<feature type="transmembrane region" description="Helical" evidence="7">
    <location>
        <begin position="105"/>
        <end position="125"/>
    </location>
</feature>
<name>A0A7G6YD35_9MICO</name>
<dbReference type="PANTHER" id="PTHR43744">
    <property type="entry name" value="ABC TRANSPORTER PERMEASE PROTEIN MG189-RELATED-RELATED"/>
    <property type="match status" value="1"/>
</dbReference>
<feature type="transmembrane region" description="Helical" evidence="7">
    <location>
        <begin position="213"/>
        <end position="238"/>
    </location>
</feature>
<feature type="transmembrane region" description="Helical" evidence="7">
    <location>
        <begin position="169"/>
        <end position="192"/>
    </location>
</feature>
<evidence type="ECO:0000256" key="1">
    <source>
        <dbReference type="ARBA" id="ARBA00004651"/>
    </source>
</evidence>
<organism evidence="10 11">
    <name type="scientific">Leifsonia shinshuensis</name>
    <dbReference type="NCBI Taxonomy" id="150026"/>
    <lineage>
        <taxon>Bacteria</taxon>
        <taxon>Bacillati</taxon>
        <taxon>Actinomycetota</taxon>
        <taxon>Actinomycetes</taxon>
        <taxon>Micrococcales</taxon>
        <taxon>Microbacteriaceae</taxon>
        <taxon>Leifsonia</taxon>
    </lineage>
</organism>
<dbReference type="EMBL" id="CP043641">
    <property type="protein sequence ID" value="QNE36400.1"/>
    <property type="molecule type" value="Genomic_DNA"/>
</dbReference>
<sequence>MTALISQETEAAAGRRSAPEEPAPRAPRFRSRRFRTRASKVIASVILLAFTAVVLTPIWVLVMVSLHHGNSSPSNPFALPAPIDFQNYITAFQNMHYLRSVGNTLIITLATAVITVFAASLAAWAIVRHTRRWTRTLYQIFVSGLTIPIFVVLTPLYEVMQKLHLLDSYIGIVLAYTATIMPFAVFFFAGFLRTVPPELEEAAAVDGAGLIRTYWKIVFPLLRPATATLAIFVILQVWNDLILPLVLLSSDDKQTVTLAVYATIGTHTMSPEQLLPTLVLGVLPLFIVFLALQRYVVAGIAVGAGK</sequence>
<dbReference type="RefSeq" id="WP_185275837.1">
    <property type="nucleotide sequence ID" value="NZ_CP043641.1"/>
</dbReference>
<feature type="transmembrane region" description="Helical" evidence="7">
    <location>
        <begin position="274"/>
        <end position="292"/>
    </location>
</feature>
<dbReference type="Pfam" id="PF00528">
    <property type="entry name" value="BPD_transp_1"/>
    <property type="match status" value="1"/>
</dbReference>
<keyword evidence="5 7" id="KW-1133">Transmembrane helix</keyword>
<dbReference type="InterPro" id="IPR035906">
    <property type="entry name" value="MetI-like_sf"/>
</dbReference>
<keyword evidence="6 7" id="KW-0472">Membrane</keyword>
<evidence type="ECO:0000256" key="2">
    <source>
        <dbReference type="ARBA" id="ARBA00022448"/>
    </source>
</evidence>
<dbReference type="CDD" id="cd06261">
    <property type="entry name" value="TM_PBP2"/>
    <property type="match status" value="1"/>
</dbReference>
<dbReference type="KEGG" id="lse:F1C12_15625"/>
<evidence type="ECO:0000256" key="7">
    <source>
        <dbReference type="RuleBase" id="RU363032"/>
    </source>
</evidence>